<reference evidence="1" key="1">
    <citation type="submission" date="2019-08" db="EMBL/GenBank/DDBJ databases">
        <title>The improved chromosome-level genome for the pearl oyster Pinctada fucata martensii using PacBio sequencing and Hi-C.</title>
        <authorList>
            <person name="Zheng Z."/>
        </authorList>
    </citation>
    <scope>NUCLEOTIDE SEQUENCE</scope>
    <source>
        <strain evidence="1">ZZ-2019</strain>
        <tissue evidence="1">Adductor muscle</tissue>
    </source>
</reference>
<gene>
    <name evidence="1" type="ORF">FSP39_010905</name>
</gene>
<evidence type="ECO:0000313" key="2">
    <source>
        <dbReference type="Proteomes" id="UP001186944"/>
    </source>
</evidence>
<evidence type="ECO:0000313" key="1">
    <source>
        <dbReference type="EMBL" id="KAK3102375.1"/>
    </source>
</evidence>
<proteinExistence type="predicted"/>
<accession>A0AA89BZF9</accession>
<dbReference type="Proteomes" id="UP001186944">
    <property type="component" value="Unassembled WGS sequence"/>
</dbReference>
<organism evidence="1 2">
    <name type="scientific">Pinctada imbricata</name>
    <name type="common">Atlantic pearl-oyster</name>
    <name type="synonym">Pinctada martensii</name>
    <dbReference type="NCBI Taxonomy" id="66713"/>
    <lineage>
        <taxon>Eukaryota</taxon>
        <taxon>Metazoa</taxon>
        <taxon>Spiralia</taxon>
        <taxon>Lophotrochozoa</taxon>
        <taxon>Mollusca</taxon>
        <taxon>Bivalvia</taxon>
        <taxon>Autobranchia</taxon>
        <taxon>Pteriomorphia</taxon>
        <taxon>Pterioida</taxon>
        <taxon>Pterioidea</taxon>
        <taxon>Pteriidae</taxon>
        <taxon>Pinctada</taxon>
    </lineage>
</organism>
<name>A0AA89BZF9_PINIB</name>
<sequence length="314" mass="34687">MVELMMEEENIPGVLGLLCGTILALENEPVPSVHGLTDETEFTTFLANHLFGKLATTTTYTISEKKSGKKTKQCLCGKEGCTLTGRYGDTSIGNPTVWHGSPDIILNNSLPIEPITEGSGGPDGKLGVVVHKKSSSLCKNPQMIAETIVFSFLQKRLHPERDNFLTPCIGVGFSEFLGVGFSELFIMLYDSEHDVLLESCKIPLSSPTQPNKFNMTAVLLSWLVVNYKFLCTGLTDEMKAFYKADFFEKAGPKLQVYNELLSMGNVAEVNLNDPSLPQYCFKDNSYLLARRRKLKEVVEEVENRFSQAGFSGGD</sequence>
<keyword evidence="2" id="KW-1185">Reference proteome</keyword>
<dbReference type="AlphaFoldDB" id="A0AA89BZF9"/>
<dbReference type="EMBL" id="VSWD01000005">
    <property type="protein sequence ID" value="KAK3102375.1"/>
    <property type="molecule type" value="Genomic_DNA"/>
</dbReference>
<comment type="caution">
    <text evidence="1">The sequence shown here is derived from an EMBL/GenBank/DDBJ whole genome shotgun (WGS) entry which is preliminary data.</text>
</comment>
<protein>
    <submittedName>
        <fullName evidence="1">Uncharacterized protein</fullName>
    </submittedName>
</protein>